<dbReference type="InterPro" id="IPR016193">
    <property type="entry name" value="Cytidine_deaminase-like"/>
</dbReference>
<feature type="domain" description="CMP/dCMP-type deaminase" evidence="3">
    <location>
        <begin position="2"/>
        <end position="118"/>
    </location>
</feature>
<evidence type="ECO:0000313" key="5">
    <source>
        <dbReference type="Proteomes" id="UP001589747"/>
    </source>
</evidence>
<comment type="caution">
    <text evidence="4">The sequence shown here is derived from an EMBL/GenBank/DDBJ whole genome shotgun (WGS) entry which is preliminary data.</text>
</comment>
<evidence type="ECO:0000259" key="3">
    <source>
        <dbReference type="PROSITE" id="PS51747"/>
    </source>
</evidence>
<organism evidence="4 5">
    <name type="scientific">Paenibacillus aurantiacus</name>
    <dbReference type="NCBI Taxonomy" id="1936118"/>
    <lineage>
        <taxon>Bacteria</taxon>
        <taxon>Bacillati</taxon>
        <taxon>Bacillota</taxon>
        <taxon>Bacilli</taxon>
        <taxon>Bacillales</taxon>
        <taxon>Paenibacillaceae</taxon>
        <taxon>Paenibacillus</taxon>
    </lineage>
</organism>
<keyword evidence="2" id="KW-0862">Zinc</keyword>
<dbReference type="Proteomes" id="UP001589747">
    <property type="component" value="Unassembled WGS sequence"/>
</dbReference>
<dbReference type="InterPro" id="IPR002125">
    <property type="entry name" value="CMP_dCMP_dom"/>
</dbReference>
<name>A0ABV5KW72_9BACL</name>
<dbReference type="CDD" id="cd01285">
    <property type="entry name" value="nucleoside_deaminase"/>
    <property type="match status" value="1"/>
</dbReference>
<dbReference type="PANTHER" id="PTHR11079">
    <property type="entry name" value="CYTOSINE DEAMINASE FAMILY MEMBER"/>
    <property type="match status" value="1"/>
</dbReference>
<protein>
    <submittedName>
        <fullName evidence="4">Nucleoside deaminase</fullName>
    </submittedName>
</protein>
<dbReference type="EMBL" id="JBHMDO010000042">
    <property type="protein sequence ID" value="MFB9329454.1"/>
    <property type="molecule type" value="Genomic_DNA"/>
</dbReference>
<dbReference type="InterPro" id="IPR016192">
    <property type="entry name" value="APOBEC/CMP_deaminase_Zn-bd"/>
</dbReference>
<evidence type="ECO:0000256" key="1">
    <source>
        <dbReference type="ARBA" id="ARBA00022723"/>
    </source>
</evidence>
<keyword evidence="1" id="KW-0479">Metal-binding</keyword>
<dbReference type="PROSITE" id="PS00903">
    <property type="entry name" value="CYT_DCMP_DEAMINASES_1"/>
    <property type="match status" value="1"/>
</dbReference>
<dbReference type="SUPFAM" id="SSF53927">
    <property type="entry name" value="Cytidine deaminase-like"/>
    <property type="match status" value="1"/>
</dbReference>
<evidence type="ECO:0000256" key="2">
    <source>
        <dbReference type="ARBA" id="ARBA00022833"/>
    </source>
</evidence>
<dbReference type="PANTHER" id="PTHR11079:SF202">
    <property type="entry name" value="TRNA-SPECIFIC ADENOSINE DEAMINASE"/>
    <property type="match status" value="1"/>
</dbReference>
<accession>A0ABV5KW72</accession>
<reference evidence="4 5" key="1">
    <citation type="submission" date="2024-09" db="EMBL/GenBank/DDBJ databases">
        <authorList>
            <person name="Sun Q."/>
            <person name="Mori K."/>
        </authorList>
    </citation>
    <scope>NUCLEOTIDE SEQUENCE [LARGE SCALE GENOMIC DNA]</scope>
    <source>
        <strain evidence="4 5">TISTR 2452</strain>
    </source>
</reference>
<evidence type="ECO:0000313" key="4">
    <source>
        <dbReference type="EMBL" id="MFB9329454.1"/>
    </source>
</evidence>
<dbReference type="RefSeq" id="WP_377499739.1">
    <property type="nucleotide sequence ID" value="NZ_JBHMDO010000042.1"/>
</dbReference>
<dbReference type="PROSITE" id="PS51747">
    <property type="entry name" value="CYT_DCMP_DEAMINASES_2"/>
    <property type="match status" value="1"/>
</dbReference>
<sequence>MGELFRHLLLAFEEAEQAEKEGTYPIGAVIADGRGQIVSRGRNRVFSEGDCTAHAEVDAIRGAGSLLISMSARRIVPNEYTLYSTCEPCPMCACTILMSGIKRVVWAANDDRVGAIRRMKQGPHFIERFDTITYVAAPYLELENRQRAMMAKWCTSRGLPEDEWKPLTVGVANARSWT</sequence>
<proteinExistence type="predicted"/>
<dbReference type="Gene3D" id="3.40.140.10">
    <property type="entry name" value="Cytidine Deaminase, domain 2"/>
    <property type="match status" value="1"/>
</dbReference>
<gene>
    <name evidence="4" type="ORF">ACFFSY_26245</name>
</gene>
<keyword evidence="5" id="KW-1185">Reference proteome</keyword>
<dbReference type="Pfam" id="PF00383">
    <property type="entry name" value="dCMP_cyt_deam_1"/>
    <property type="match status" value="1"/>
</dbReference>